<dbReference type="PANTHER" id="PTHR43841">
    <property type="entry name" value="3-HYDROXYACYL-THIOESTER DEHYDRATASE HTDX-RELATED"/>
    <property type="match status" value="1"/>
</dbReference>
<dbReference type="EMBL" id="JACTAM010000005">
    <property type="protein sequence ID" value="KAI2664991.1"/>
    <property type="molecule type" value="Genomic_DNA"/>
</dbReference>
<keyword evidence="1" id="KW-0472">Membrane</keyword>
<gene>
    <name evidence="2" type="ORF">H4Q32_003325</name>
</gene>
<organism evidence="2 3">
    <name type="scientific">Labeo rohita</name>
    <name type="common">Indian major carp</name>
    <name type="synonym">Cyprinus rohita</name>
    <dbReference type="NCBI Taxonomy" id="84645"/>
    <lineage>
        <taxon>Eukaryota</taxon>
        <taxon>Metazoa</taxon>
        <taxon>Chordata</taxon>
        <taxon>Craniata</taxon>
        <taxon>Vertebrata</taxon>
        <taxon>Euteleostomi</taxon>
        <taxon>Actinopterygii</taxon>
        <taxon>Neopterygii</taxon>
        <taxon>Teleostei</taxon>
        <taxon>Ostariophysi</taxon>
        <taxon>Cypriniformes</taxon>
        <taxon>Cyprinidae</taxon>
        <taxon>Labeoninae</taxon>
        <taxon>Labeonini</taxon>
        <taxon>Labeo</taxon>
    </lineage>
</organism>
<keyword evidence="1" id="KW-1133">Transmembrane helix</keyword>
<protein>
    <submittedName>
        <fullName evidence="2">ATP-dependent protease subunit HslV</fullName>
    </submittedName>
</protein>
<accession>A0ABQ8MRZ1</accession>
<dbReference type="GO" id="GO:0006508">
    <property type="term" value="P:proteolysis"/>
    <property type="evidence" value="ECO:0007669"/>
    <property type="project" value="UniProtKB-KW"/>
</dbReference>
<reference evidence="2 3" key="1">
    <citation type="submission" date="2022-01" db="EMBL/GenBank/DDBJ databases">
        <title>A high-quality chromosome-level genome assembly of rohu carp, Labeo rohita.</title>
        <authorList>
            <person name="Arick M.A. II"/>
            <person name="Hsu C.-Y."/>
            <person name="Magbanua Z."/>
            <person name="Pechanova O."/>
            <person name="Grover C."/>
            <person name="Miller E."/>
            <person name="Thrash A."/>
            <person name="Ezzel L."/>
            <person name="Alam S."/>
            <person name="Benzie J."/>
            <person name="Hamilton M."/>
            <person name="Karsi A."/>
            <person name="Lawrence M.L."/>
            <person name="Peterson D.G."/>
        </authorList>
    </citation>
    <scope>NUCLEOTIDE SEQUENCE [LARGE SCALE GENOMIC DNA]</scope>
    <source>
        <strain evidence="3">BAU-BD-2019</strain>
        <tissue evidence="2">Blood</tissue>
    </source>
</reference>
<proteinExistence type="predicted"/>
<keyword evidence="2" id="KW-0378">Hydrolase</keyword>
<dbReference type="Gene3D" id="3.10.129.10">
    <property type="entry name" value="Hotdog Thioesterase"/>
    <property type="match status" value="1"/>
</dbReference>
<keyword evidence="2" id="KW-0645">Protease</keyword>
<name>A0ABQ8MRZ1_LABRO</name>
<comment type="caution">
    <text evidence="2">The sequence shown here is derived from an EMBL/GenBank/DDBJ whole genome shotgun (WGS) entry which is preliminary data.</text>
</comment>
<dbReference type="Proteomes" id="UP000830375">
    <property type="component" value="Unassembled WGS sequence"/>
</dbReference>
<sequence length="347" mass="39537">MINRNMDNFSTLIAVVSGVTALYLFHSVLYTSHILFKTHAVFDSQRHLPGSLYLMTRYLYESLRKKRGTMRKHTNDELVFTLINCRYDALSLRRFCSISGYGWDYPDSVFRDVPLCYPELLFTRLITMIVCSERFKLSPSGLLSVRESLSLIDAVDELKRGTFSLQARVLEYRTVSTGVEVDITLTASRDQQAIWSSTLTLLSPKNTYRPDAQPDLEITHDPVSERCISLAVPWSTGVRSAWVFGDLCPLHVFVWWGFACPTARSLWMFSKCMAEMEKHKGVEVVRAPLTVSVCYKQPVSLPRKVTIRVSDNTNETSSTASFLLEDHKTRTVFLSGQIKRQSSEKAD</sequence>
<dbReference type="GO" id="GO:0008233">
    <property type="term" value="F:peptidase activity"/>
    <property type="evidence" value="ECO:0007669"/>
    <property type="project" value="UniProtKB-KW"/>
</dbReference>
<keyword evidence="3" id="KW-1185">Reference proteome</keyword>
<dbReference type="PANTHER" id="PTHR43841:SF3">
    <property type="entry name" value="(3R)-HYDROXYACYL-ACP DEHYDRATASE SUBUNIT HADB"/>
    <property type="match status" value="1"/>
</dbReference>
<evidence type="ECO:0000256" key="1">
    <source>
        <dbReference type="SAM" id="Phobius"/>
    </source>
</evidence>
<feature type="transmembrane region" description="Helical" evidence="1">
    <location>
        <begin position="12"/>
        <end position="36"/>
    </location>
</feature>
<keyword evidence="1" id="KW-0812">Transmembrane</keyword>
<evidence type="ECO:0000313" key="3">
    <source>
        <dbReference type="Proteomes" id="UP000830375"/>
    </source>
</evidence>
<evidence type="ECO:0000313" key="2">
    <source>
        <dbReference type="EMBL" id="KAI2664991.1"/>
    </source>
</evidence>